<dbReference type="GO" id="GO:0034553">
    <property type="term" value="P:mitochondrial respiratory chain complex II assembly"/>
    <property type="evidence" value="ECO:0007669"/>
    <property type="project" value="UniProtKB-UniRule"/>
</dbReference>
<keyword evidence="5 6" id="KW-0143">Chaperone</keyword>
<organism evidence="8 9">
    <name type="scientific">Cyclostephanos tholiformis</name>
    <dbReference type="NCBI Taxonomy" id="382380"/>
    <lineage>
        <taxon>Eukaryota</taxon>
        <taxon>Sar</taxon>
        <taxon>Stramenopiles</taxon>
        <taxon>Ochrophyta</taxon>
        <taxon>Bacillariophyta</taxon>
        <taxon>Coscinodiscophyceae</taxon>
        <taxon>Thalassiosirophycidae</taxon>
        <taxon>Stephanodiscales</taxon>
        <taxon>Stephanodiscaceae</taxon>
        <taxon>Cyclostephanos</taxon>
    </lineage>
</organism>
<sequence>MTFLQGGKKKMQTRTRALSLYKSILRAHDRYLPSQSMKQLGDAYVKSEFRLHKNAKSEQASMFLVEWEKYLEHIERTGRENQSIDVGMADHQRRQEHQLHSSQMQIAEQEHQQQQRRQRGGSLFFGRDVSNDVVFNEDQVGQLDKLREEASKAAGNGG</sequence>
<keyword evidence="9" id="KW-1185">Reference proteome</keyword>
<name>A0ABD3S026_9STRA</name>
<evidence type="ECO:0000256" key="3">
    <source>
        <dbReference type="ARBA" id="ARBA00022946"/>
    </source>
</evidence>
<evidence type="ECO:0000313" key="9">
    <source>
        <dbReference type="Proteomes" id="UP001530377"/>
    </source>
</evidence>
<comment type="subunit">
    <text evidence="6">Interacts with the iron-sulfur protein subunit within the SDH catalytic dimer.</text>
</comment>
<evidence type="ECO:0000256" key="6">
    <source>
        <dbReference type="RuleBase" id="RU368039"/>
    </source>
</evidence>
<evidence type="ECO:0000256" key="1">
    <source>
        <dbReference type="ARBA" id="ARBA00004305"/>
    </source>
</evidence>
<comment type="caution">
    <text evidence="8">The sequence shown here is derived from an EMBL/GenBank/DDBJ whole genome shotgun (WGS) entry which is preliminary data.</text>
</comment>
<comment type="subcellular location">
    <subcellularLocation>
        <location evidence="1 6">Mitochondrion matrix</location>
    </subcellularLocation>
</comment>
<gene>
    <name evidence="8" type="ORF">ACHAXA_005834</name>
</gene>
<evidence type="ECO:0000256" key="4">
    <source>
        <dbReference type="ARBA" id="ARBA00023128"/>
    </source>
</evidence>
<dbReference type="GO" id="GO:0005759">
    <property type="term" value="C:mitochondrial matrix"/>
    <property type="evidence" value="ECO:0007669"/>
    <property type="project" value="UniProtKB-SubCell"/>
</dbReference>
<reference evidence="8 9" key="1">
    <citation type="submission" date="2024-10" db="EMBL/GenBank/DDBJ databases">
        <title>Updated reference genomes for cyclostephanoid diatoms.</title>
        <authorList>
            <person name="Roberts W.R."/>
            <person name="Alverson A.J."/>
        </authorList>
    </citation>
    <scope>NUCLEOTIDE SEQUENCE [LARGE SCALE GENOMIC DNA]</scope>
    <source>
        <strain evidence="8 9">AJA228-03</strain>
    </source>
</reference>
<dbReference type="PANTHER" id="PTHR13137:SF6">
    <property type="entry name" value="SUCCINATE DEHYDROGENASE ASSEMBLY FACTOR 3, MITOCHONDRIAL"/>
    <property type="match status" value="1"/>
</dbReference>
<dbReference type="CDD" id="cd20270">
    <property type="entry name" value="Complex1_LYR_SDHAF3_LYRM10"/>
    <property type="match status" value="1"/>
</dbReference>
<comment type="similarity">
    <text evidence="2 6">Belongs to the complex I LYR family. SDHAF3 subfamily.</text>
</comment>
<dbReference type="Proteomes" id="UP001530377">
    <property type="component" value="Unassembled WGS sequence"/>
</dbReference>
<comment type="function">
    <text evidence="6">Plays an essential role in the assembly of succinate dehydrogenase (SDH), an enzyme complex (also referred to as respiratory complex II) that is a component of both the tricarboxylic acid (TCA) cycle and the mitochondrial electron transport chain, and which couples the oxidation of succinate to fumarate with the reduction of ubiquinone (coenzyme Q) to ubiquinol. Promotes maturation of the iron-sulfur protein subunit of the SDH catalytic dimer, protecting it from the deleterious effects of oxidants. May act together with SDHAF1.</text>
</comment>
<proteinExistence type="inferred from homology"/>
<evidence type="ECO:0000313" key="8">
    <source>
        <dbReference type="EMBL" id="KAL3817801.1"/>
    </source>
</evidence>
<dbReference type="InterPro" id="IPR008381">
    <property type="entry name" value="SDHAF3/Sdh7"/>
</dbReference>
<keyword evidence="4 6" id="KW-0496">Mitochondrion</keyword>
<keyword evidence="3" id="KW-0809">Transit peptide</keyword>
<dbReference type="EMBL" id="JALLPB020000091">
    <property type="protein sequence ID" value="KAL3817801.1"/>
    <property type="molecule type" value="Genomic_DNA"/>
</dbReference>
<dbReference type="Pfam" id="PF13233">
    <property type="entry name" value="Complex1_LYR_2"/>
    <property type="match status" value="1"/>
</dbReference>
<feature type="compositionally biased region" description="Basic and acidic residues" evidence="7">
    <location>
        <begin position="88"/>
        <end position="99"/>
    </location>
</feature>
<evidence type="ECO:0000256" key="2">
    <source>
        <dbReference type="ARBA" id="ARBA00006020"/>
    </source>
</evidence>
<accession>A0ABD3S026</accession>
<evidence type="ECO:0000256" key="5">
    <source>
        <dbReference type="ARBA" id="ARBA00023186"/>
    </source>
</evidence>
<dbReference type="PANTHER" id="PTHR13137">
    <property type="entry name" value="DC11 ACN9 HOMOLOG"/>
    <property type="match status" value="1"/>
</dbReference>
<feature type="region of interest" description="Disordered" evidence="7">
    <location>
        <begin position="80"/>
        <end position="119"/>
    </location>
</feature>
<protein>
    <recommendedName>
        <fullName evidence="6">Succinate dehydrogenase assembly factor 3</fullName>
        <shortName evidence="6">SDH assembly factor 3</shortName>
        <shortName evidence="6">SDHAF3</shortName>
    </recommendedName>
</protein>
<dbReference type="AlphaFoldDB" id="A0ABD3S026"/>
<evidence type="ECO:0000256" key="7">
    <source>
        <dbReference type="SAM" id="MobiDB-lite"/>
    </source>
</evidence>